<protein>
    <submittedName>
        <fullName evidence="1">Uncharacterized protein</fullName>
    </submittedName>
</protein>
<reference evidence="1 2" key="1">
    <citation type="submission" date="2019-06" db="EMBL/GenBank/DDBJ databases">
        <title>Whole genome shotgun sequence of Cellulomonas gelida NBRC 3748.</title>
        <authorList>
            <person name="Hosoyama A."/>
            <person name="Uohara A."/>
            <person name="Ohji S."/>
            <person name="Ichikawa N."/>
        </authorList>
    </citation>
    <scope>NUCLEOTIDE SEQUENCE [LARGE SCALE GENOMIC DNA]</scope>
    <source>
        <strain evidence="1 2">NBRC 3748</strain>
    </source>
</reference>
<dbReference type="EMBL" id="BJLQ01000007">
    <property type="protein sequence ID" value="GEA83794.1"/>
    <property type="molecule type" value="Genomic_DNA"/>
</dbReference>
<comment type="caution">
    <text evidence="1">The sequence shown here is derived from an EMBL/GenBank/DDBJ whole genome shotgun (WGS) entry which is preliminary data.</text>
</comment>
<proteinExistence type="predicted"/>
<gene>
    <name evidence="1" type="ORF">CGE01nite_10450</name>
</gene>
<dbReference type="AlphaFoldDB" id="A0A4Y3KKB0"/>
<evidence type="ECO:0000313" key="1">
    <source>
        <dbReference type="EMBL" id="GEA83794.1"/>
    </source>
</evidence>
<dbReference type="Proteomes" id="UP000320461">
    <property type="component" value="Unassembled WGS sequence"/>
</dbReference>
<organism evidence="1 2">
    <name type="scientific">Cellulomonas gelida</name>
    <dbReference type="NCBI Taxonomy" id="1712"/>
    <lineage>
        <taxon>Bacteria</taxon>
        <taxon>Bacillati</taxon>
        <taxon>Actinomycetota</taxon>
        <taxon>Actinomycetes</taxon>
        <taxon>Micrococcales</taxon>
        <taxon>Cellulomonadaceae</taxon>
        <taxon>Cellulomonas</taxon>
    </lineage>
</organism>
<sequence>MAERPPDDIRAGVLVLLAAVCALPVVACLGAVRDAAGVVVASPLLAAAAATFVG</sequence>
<dbReference type="RefSeq" id="WP_156186677.1">
    <property type="nucleotide sequence ID" value="NZ_BJLQ01000007.1"/>
</dbReference>
<keyword evidence="2" id="KW-1185">Reference proteome</keyword>
<accession>A0A4Y3KKB0</accession>
<evidence type="ECO:0000313" key="2">
    <source>
        <dbReference type="Proteomes" id="UP000320461"/>
    </source>
</evidence>
<name>A0A4Y3KKB0_9CELL</name>